<evidence type="ECO:0000259" key="3">
    <source>
        <dbReference type="Pfam" id="PF00296"/>
    </source>
</evidence>
<proteinExistence type="predicted"/>
<evidence type="ECO:0000313" key="5">
    <source>
        <dbReference type="Proteomes" id="UP000176349"/>
    </source>
</evidence>
<evidence type="ECO:0000256" key="1">
    <source>
        <dbReference type="ARBA" id="ARBA00023002"/>
    </source>
</evidence>
<evidence type="ECO:0000256" key="2">
    <source>
        <dbReference type="ARBA" id="ARBA00023033"/>
    </source>
</evidence>
<dbReference type="SUPFAM" id="SSF51679">
    <property type="entry name" value="Bacterial luciferase-like"/>
    <property type="match status" value="1"/>
</dbReference>
<dbReference type="Pfam" id="PF00296">
    <property type="entry name" value="Bac_luciferase"/>
    <property type="match status" value="1"/>
</dbReference>
<dbReference type="GO" id="GO:0005829">
    <property type="term" value="C:cytosol"/>
    <property type="evidence" value="ECO:0007669"/>
    <property type="project" value="TreeGrafter"/>
</dbReference>
<keyword evidence="2" id="KW-0503">Monooxygenase</keyword>
<evidence type="ECO:0000313" key="4">
    <source>
        <dbReference type="EMBL" id="OGY97074.1"/>
    </source>
</evidence>
<comment type="caution">
    <text evidence="4">The sequence shown here is derived from an EMBL/GenBank/DDBJ whole genome shotgun (WGS) entry which is preliminary data.</text>
</comment>
<reference evidence="4 5" key="1">
    <citation type="journal article" date="2016" name="Nat. Commun.">
        <title>Thousands of microbial genomes shed light on interconnected biogeochemical processes in an aquifer system.</title>
        <authorList>
            <person name="Anantharaman K."/>
            <person name="Brown C.T."/>
            <person name="Hug L.A."/>
            <person name="Sharon I."/>
            <person name="Castelle C.J."/>
            <person name="Probst A.J."/>
            <person name="Thomas B.C."/>
            <person name="Singh A."/>
            <person name="Wilkins M.J."/>
            <person name="Karaoz U."/>
            <person name="Brodie E.L."/>
            <person name="Williams K.H."/>
            <person name="Hubbard S.S."/>
            <person name="Banfield J.F."/>
        </authorList>
    </citation>
    <scope>NUCLEOTIDE SEQUENCE [LARGE SCALE GENOMIC DNA]</scope>
</reference>
<dbReference type="Proteomes" id="UP000176349">
    <property type="component" value="Unassembled WGS sequence"/>
</dbReference>
<gene>
    <name evidence="4" type="ORF">A2128_02535</name>
</gene>
<name>A0A1G2C6N5_9BACT</name>
<keyword evidence="1" id="KW-0560">Oxidoreductase</keyword>
<feature type="domain" description="Luciferase-like" evidence="3">
    <location>
        <begin position="14"/>
        <end position="282"/>
    </location>
</feature>
<dbReference type="AlphaFoldDB" id="A0A1G2C6N5"/>
<dbReference type="GO" id="GO:0016705">
    <property type="term" value="F:oxidoreductase activity, acting on paired donors, with incorporation or reduction of molecular oxygen"/>
    <property type="evidence" value="ECO:0007669"/>
    <property type="project" value="InterPro"/>
</dbReference>
<organism evidence="4 5">
    <name type="scientific">Candidatus Liptonbacteria bacterium GWC1_60_9</name>
    <dbReference type="NCBI Taxonomy" id="1798645"/>
    <lineage>
        <taxon>Bacteria</taxon>
        <taxon>Candidatus Liptoniibacteriota</taxon>
    </lineage>
</organism>
<protein>
    <recommendedName>
        <fullName evidence="3">Luciferase-like domain-containing protein</fullName>
    </recommendedName>
</protein>
<dbReference type="Gene3D" id="3.20.20.30">
    <property type="entry name" value="Luciferase-like domain"/>
    <property type="match status" value="1"/>
</dbReference>
<dbReference type="EMBL" id="MHKV01000024">
    <property type="protein sequence ID" value="OGY97074.1"/>
    <property type="molecule type" value="Genomic_DNA"/>
</dbReference>
<dbReference type="InterPro" id="IPR050766">
    <property type="entry name" value="Bact_Lucif_Oxidored"/>
</dbReference>
<dbReference type="InterPro" id="IPR011251">
    <property type="entry name" value="Luciferase-like_dom"/>
</dbReference>
<dbReference type="PANTHER" id="PTHR30137:SF8">
    <property type="entry name" value="BLR5498 PROTEIN"/>
    <property type="match status" value="1"/>
</dbReference>
<accession>A0A1G2C6N5</accession>
<sequence>MTAPLKFGFIPSEGPRRFREAIEEVRRAEELGFDSVWIQERHLIADNFWSSPLVAASGFLAATSRIIVGTDILVFPFYHAVRLAEDIATLDILSGGRFVFGTAIGYKPDEFALYGTAQEGRGKRFEEGLKLMKRLWTEDEHFEPKPLTKPHPPLWIGGWGPLQIKRAALLGDAWLPGVSVDLPALLERKKELLRHRAEAGLSAPTEWPLTREVVIAKTSKEAREHAEQYLMPFYRKVYAGQWRHQFITPEVASSGERLAKDRFIIGDPAEVIAGMRRFAEAYGATHLICRLFTAGVPHGEIMRSLTLLAEEVMPAFR</sequence>
<dbReference type="PANTHER" id="PTHR30137">
    <property type="entry name" value="LUCIFERASE-LIKE MONOOXYGENASE"/>
    <property type="match status" value="1"/>
</dbReference>
<dbReference type="GO" id="GO:0004497">
    <property type="term" value="F:monooxygenase activity"/>
    <property type="evidence" value="ECO:0007669"/>
    <property type="project" value="UniProtKB-KW"/>
</dbReference>
<dbReference type="InterPro" id="IPR036661">
    <property type="entry name" value="Luciferase-like_sf"/>
</dbReference>